<comment type="similarity">
    <text evidence="1">Belongs to the PPR family. P subfamily.</text>
</comment>
<evidence type="ECO:0000256" key="4">
    <source>
        <dbReference type="SAM" id="Phobius"/>
    </source>
</evidence>
<dbReference type="Pfam" id="PF17177">
    <property type="entry name" value="PPR_long"/>
    <property type="match status" value="1"/>
</dbReference>
<dbReference type="InterPro" id="IPR011990">
    <property type="entry name" value="TPR-like_helical_dom_sf"/>
</dbReference>
<evidence type="ECO:0000256" key="1">
    <source>
        <dbReference type="ARBA" id="ARBA00007626"/>
    </source>
</evidence>
<dbReference type="EMBL" id="LR743594">
    <property type="protein sequence ID" value="CAA2624072.1"/>
    <property type="molecule type" value="Genomic_DNA"/>
</dbReference>
<gene>
    <name evidence="6" type="ORF">SI7747_07009959</name>
</gene>
<keyword evidence="7" id="KW-1185">Reference proteome</keyword>
<dbReference type="InterPro" id="IPR033443">
    <property type="entry name" value="PROP1-like_PPR_dom"/>
</dbReference>
<feature type="repeat" description="PPR" evidence="3">
    <location>
        <begin position="10"/>
        <end position="44"/>
    </location>
</feature>
<evidence type="ECO:0000313" key="7">
    <source>
        <dbReference type="Proteomes" id="UP001189122"/>
    </source>
</evidence>
<evidence type="ECO:0000259" key="5">
    <source>
        <dbReference type="Pfam" id="PF17177"/>
    </source>
</evidence>
<feature type="repeat" description="PPR" evidence="3">
    <location>
        <begin position="325"/>
        <end position="359"/>
    </location>
</feature>
<feature type="repeat" description="PPR" evidence="3">
    <location>
        <begin position="45"/>
        <end position="79"/>
    </location>
</feature>
<dbReference type="Pfam" id="PF01535">
    <property type="entry name" value="PPR"/>
    <property type="match status" value="2"/>
</dbReference>
<evidence type="ECO:0000256" key="2">
    <source>
        <dbReference type="ARBA" id="ARBA00022737"/>
    </source>
</evidence>
<keyword evidence="4" id="KW-1133">Transmembrane helix</keyword>
<dbReference type="PANTHER" id="PTHR47447">
    <property type="entry name" value="OS03G0856100 PROTEIN"/>
    <property type="match status" value="1"/>
</dbReference>
<evidence type="ECO:0000313" key="6">
    <source>
        <dbReference type="EMBL" id="CAA2624072.1"/>
    </source>
</evidence>
<dbReference type="Pfam" id="PF13041">
    <property type="entry name" value="PPR_2"/>
    <property type="match status" value="1"/>
</dbReference>
<protein>
    <recommendedName>
        <fullName evidence="5">PROP1-like PPR domain-containing protein</fullName>
    </recommendedName>
</protein>
<feature type="repeat" description="PPR" evidence="3">
    <location>
        <begin position="175"/>
        <end position="210"/>
    </location>
</feature>
<dbReference type="PANTHER" id="PTHR47447:SF28">
    <property type="entry name" value="PENTACOTRIPEPTIDE-REPEAT REGION OF PRORP DOMAIN-CONTAINING PROTEIN"/>
    <property type="match status" value="1"/>
</dbReference>
<dbReference type="AlphaFoldDB" id="A0A7I8J025"/>
<feature type="domain" description="PROP1-like PPR" evidence="5">
    <location>
        <begin position="124"/>
        <end position="239"/>
    </location>
</feature>
<keyword evidence="2" id="KW-0677">Repeat</keyword>
<reference evidence="6 7" key="1">
    <citation type="submission" date="2019-12" db="EMBL/GenBank/DDBJ databases">
        <authorList>
            <person name="Scholz U."/>
            <person name="Mascher M."/>
            <person name="Fiebig A."/>
        </authorList>
    </citation>
    <scope>NUCLEOTIDE SEQUENCE</scope>
</reference>
<accession>A0A7I8J025</accession>
<dbReference type="EMBL" id="CACRZD030000007">
    <property type="protein sequence ID" value="CAA6663574.1"/>
    <property type="molecule type" value="Genomic_DNA"/>
</dbReference>
<dbReference type="Proteomes" id="UP001189122">
    <property type="component" value="Unassembled WGS sequence"/>
</dbReference>
<feature type="repeat" description="PPR" evidence="3">
    <location>
        <begin position="140"/>
        <end position="174"/>
    </location>
</feature>
<dbReference type="NCBIfam" id="TIGR00756">
    <property type="entry name" value="PPR"/>
    <property type="match status" value="4"/>
</dbReference>
<sequence length="477" mass="50908">MRRKFKLRPRVFVYNRIMEALVRTGHLELALSVHRSFAEDGLREEAVTFMVLAKGLCKVGRVEEALRLVGRMKAELCSPDVFAYTAMLKLLAAGGHVDGCLKLWAAMAEEQDKVEPDAMAYTVMGMELFREMKGKGMMVDRAVYAALVAALVAGGEVAAACELLKEMIGDGYRVDLGIYSSLISGMCTAGRADKALKLLRIAVVEEGLSPGPAAVTPLLGFHAAAGEAEKAVAVVDELAAAGLPVATLLESFFLDFAGGGGDGDRPLRALEVFGRLQEKNEEKSRSFCSSAAMYNALISGLRLSKQPEKAISLFRGMADAAVEGDCETYSGVIPCFVDIGDMPSACSCYNRMKELSWVPRVEAYRALVRGLFHSGEIAAAVGVVRDCLGYAVAALQACRRGAGKVVAVVEEMAEEGVQPEEAVCAAVIDGFCRHGGGAAAEGAAEEVVYSEMVEEHLKRTAAGLVLSGLKFFGLRPR</sequence>
<dbReference type="InterPro" id="IPR002885">
    <property type="entry name" value="PPR_rpt"/>
</dbReference>
<keyword evidence="4" id="KW-0812">Transmembrane</keyword>
<keyword evidence="4" id="KW-0472">Membrane</keyword>
<dbReference type="PROSITE" id="PS51375">
    <property type="entry name" value="PPR"/>
    <property type="match status" value="5"/>
</dbReference>
<organism evidence="6">
    <name type="scientific">Spirodela intermedia</name>
    <name type="common">Intermediate duckweed</name>
    <dbReference type="NCBI Taxonomy" id="51605"/>
    <lineage>
        <taxon>Eukaryota</taxon>
        <taxon>Viridiplantae</taxon>
        <taxon>Streptophyta</taxon>
        <taxon>Embryophyta</taxon>
        <taxon>Tracheophyta</taxon>
        <taxon>Spermatophyta</taxon>
        <taxon>Magnoliopsida</taxon>
        <taxon>Liliopsida</taxon>
        <taxon>Araceae</taxon>
        <taxon>Lemnoideae</taxon>
        <taxon>Spirodela</taxon>
    </lineage>
</organism>
<dbReference type="Gene3D" id="1.25.40.10">
    <property type="entry name" value="Tetratricopeptide repeat domain"/>
    <property type="match status" value="4"/>
</dbReference>
<feature type="transmembrane region" description="Helical" evidence="4">
    <location>
        <begin position="142"/>
        <end position="160"/>
    </location>
</feature>
<evidence type="ECO:0000256" key="3">
    <source>
        <dbReference type="PROSITE-ProRule" id="PRU00708"/>
    </source>
</evidence>
<proteinExistence type="inferred from homology"/>
<name>A0A7I8J025_SPIIN</name>